<dbReference type="InterPro" id="IPR020556">
    <property type="entry name" value="Amidase_CS"/>
</dbReference>
<dbReference type="SUPFAM" id="SSF75304">
    <property type="entry name" value="Amidase signature (AS) enzymes"/>
    <property type="match status" value="1"/>
</dbReference>
<proteinExistence type="inferred from homology"/>
<dbReference type="PIRSF" id="PIRSF001221">
    <property type="entry name" value="Amidase_fungi"/>
    <property type="match status" value="1"/>
</dbReference>
<keyword evidence="3" id="KW-1133">Transmembrane helix</keyword>
<dbReference type="Gene3D" id="3.90.1300.10">
    <property type="entry name" value="Amidase signature (AS) domain"/>
    <property type="match status" value="1"/>
</dbReference>
<dbReference type="STRING" id="75913.A0A0K0FTY3"/>
<keyword evidence="3" id="KW-0812">Transmembrane</keyword>
<evidence type="ECO:0000256" key="3">
    <source>
        <dbReference type="SAM" id="Phobius"/>
    </source>
</evidence>
<evidence type="ECO:0000256" key="2">
    <source>
        <dbReference type="PIRSR" id="PIRSR001221-1"/>
    </source>
</evidence>
<name>A0A0K0FTY3_STRVS</name>
<dbReference type="WBParaSite" id="SVE_1579500.1">
    <property type="protein sequence ID" value="SVE_1579500.1"/>
    <property type="gene ID" value="SVE_1579500"/>
</dbReference>
<dbReference type="PROSITE" id="PS00571">
    <property type="entry name" value="AMIDASES"/>
    <property type="match status" value="1"/>
</dbReference>
<feature type="active site" description="Charge relay system" evidence="2">
    <location>
        <position position="144"/>
    </location>
</feature>
<dbReference type="PANTHER" id="PTHR43372">
    <property type="entry name" value="FATTY-ACID AMIDE HYDROLASE"/>
    <property type="match status" value="1"/>
</dbReference>
<feature type="domain" description="Amidase" evidence="4">
    <location>
        <begin position="79"/>
        <end position="527"/>
    </location>
</feature>
<evidence type="ECO:0000313" key="5">
    <source>
        <dbReference type="Proteomes" id="UP000035680"/>
    </source>
</evidence>
<feature type="transmembrane region" description="Helical" evidence="3">
    <location>
        <begin position="20"/>
        <end position="45"/>
    </location>
</feature>
<feature type="active site" description="Acyl-ester intermediate" evidence="2">
    <location>
        <position position="245"/>
    </location>
</feature>
<dbReference type="GO" id="GO:0012505">
    <property type="term" value="C:endomembrane system"/>
    <property type="evidence" value="ECO:0007669"/>
    <property type="project" value="TreeGrafter"/>
</dbReference>
<reference evidence="6" key="2">
    <citation type="submission" date="2015-08" db="UniProtKB">
        <authorList>
            <consortium name="WormBaseParasite"/>
        </authorList>
    </citation>
    <scope>IDENTIFICATION</scope>
</reference>
<evidence type="ECO:0000259" key="4">
    <source>
        <dbReference type="Pfam" id="PF01425"/>
    </source>
</evidence>
<keyword evidence="5" id="KW-1185">Reference proteome</keyword>
<dbReference type="InterPro" id="IPR036928">
    <property type="entry name" value="AS_sf"/>
</dbReference>
<dbReference type="Proteomes" id="UP000035680">
    <property type="component" value="Unassembled WGS sequence"/>
</dbReference>
<dbReference type="AlphaFoldDB" id="A0A0K0FTY3"/>
<keyword evidence="3" id="KW-0472">Membrane</keyword>
<comment type="similarity">
    <text evidence="1">Belongs to the amidase family.</text>
</comment>
<dbReference type="PANTHER" id="PTHR43372:SF4">
    <property type="entry name" value="FATTY-ACID AMIDE HYDROLASE 2"/>
    <property type="match status" value="1"/>
</dbReference>
<reference evidence="5" key="1">
    <citation type="submission" date="2014-07" db="EMBL/GenBank/DDBJ databases">
        <authorList>
            <person name="Martin A.A"/>
            <person name="De Silva N."/>
        </authorList>
    </citation>
    <scope>NUCLEOTIDE SEQUENCE</scope>
</reference>
<feature type="active site" description="Charge relay system" evidence="2">
    <location>
        <position position="221"/>
    </location>
</feature>
<organism evidence="5 6">
    <name type="scientific">Strongyloides venezuelensis</name>
    <name type="common">Threadworm</name>
    <dbReference type="NCBI Taxonomy" id="75913"/>
    <lineage>
        <taxon>Eukaryota</taxon>
        <taxon>Metazoa</taxon>
        <taxon>Ecdysozoa</taxon>
        <taxon>Nematoda</taxon>
        <taxon>Chromadorea</taxon>
        <taxon>Rhabditida</taxon>
        <taxon>Tylenchina</taxon>
        <taxon>Panagrolaimomorpha</taxon>
        <taxon>Strongyloidoidea</taxon>
        <taxon>Strongyloididae</taxon>
        <taxon>Strongyloides</taxon>
    </lineage>
</organism>
<accession>A0A0K0FTY3</accession>
<dbReference type="InterPro" id="IPR023631">
    <property type="entry name" value="Amidase_dom"/>
</dbReference>
<evidence type="ECO:0000256" key="1">
    <source>
        <dbReference type="ARBA" id="ARBA00009199"/>
    </source>
</evidence>
<evidence type="ECO:0000313" key="6">
    <source>
        <dbReference type="WBParaSite" id="SVE_1579500.1"/>
    </source>
</evidence>
<sequence>MVLLFPLIDSGKIYKLPHIVISFLQLLHIFYCTIVNFIFNVYLFLSRKKKLPKIKNDILLIPATKCAQMIRDKEISSYELVKAYIDRQKEVNPYINAVVLERYEDALEDAKSIDEYLKKIVPNTKEYYKIVDEKPLLGVPFTLKNSIKCEEFPPIAGIVCRNHNETKADIMCKGVERLKNAGGILLASTNVPELCMWIETNNKVWGRTNNPYDTRRSPGGSSGGEGAIISAGGSLFGVGSDIAGSIRIPACHCGIFGYKNTPKSIDVRGHLPEPDEKIINMIAQAPMARYACDLKLISKIYMSEKERVSLRMDEEVDINSLNFYYIEDFSFMEAQPVTKDCLQGVHSVVKMLEDFNKVPVNLYFDEFKYSNVLWQATLQYYTDDQVTGVSGYMNNFSKTKVPFLKEALKNMLYLQSHHDLGVMLWLYEFENLRFLNPQLKKKYLEMRDKLMKKINDILGDNGILIVPAYPTVAPPHNHQLFLRMDKSYTEIFNVLGLPVITCPIFLNSSGVPVCVQIVAGNNQDRLLFSFAEVIEKKFGGWREPK</sequence>
<dbReference type="InterPro" id="IPR052739">
    <property type="entry name" value="FAAH2"/>
</dbReference>
<protein>
    <submittedName>
        <fullName evidence="6">Fatty-acid amide hydrolase 2 (inferred by orthology to a human protein)</fullName>
    </submittedName>
</protein>
<dbReference type="Pfam" id="PF01425">
    <property type="entry name" value="Amidase"/>
    <property type="match status" value="1"/>
</dbReference>